<sequence>FHTVEANAKRVYQAVLEGRISRNLDDQSIFEYICNVFSICFAVLVDNGRPLYINRASFST</sequence>
<proteinExistence type="predicted"/>
<feature type="non-terminal residue" evidence="1">
    <location>
        <position position="1"/>
    </location>
</feature>
<protein>
    <submittedName>
        <fullName evidence="1">Uncharacterized protein</fullName>
    </submittedName>
</protein>
<name>A0AA88IAB4_ARTSF</name>
<reference evidence="1" key="1">
    <citation type="submission" date="2023-07" db="EMBL/GenBank/DDBJ databases">
        <title>Chromosome-level genome assembly of Artemia franciscana.</title>
        <authorList>
            <person name="Jo E."/>
        </authorList>
    </citation>
    <scope>NUCLEOTIDE SEQUENCE</scope>
    <source>
        <tissue evidence="1">Whole body</tissue>
    </source>
</reference>
<keyword evidence="2" id="KW-1185">Reference proteome</keyword>
<gene>
    <name evidence="1" type="ORF">QYM36_000131</name>
</gene>
<dbReference type="Proteomes" id="UP001187531">
    <property type="component" value="Unassembled WGS sequence"/>
</dbReference>
<dbReference type="AlphaFoldDB" id="A0AA88IAB4"/>
<dbReference type="EMBL" id="JAVRJZ010000002">
    <property type="protein sequence ID" value="KAK2725528.1"/>
    <property type="molecule type" value="Genomic_DNA"/>
</dbReference>
<feature type="non-terminal residue" evidence="1">
    <location>
        <position position="60"/>
    </location>
</feature>
<comment type="caution">
    <text evidence="1">The sequence shown here is derived from an EMBL/GenBank/DDBJ whole genome shotgun (WGS) entry which is preliminary data.</text>
</comment>
<organism evidence="1 2">
    <name type="scientific">Artemia franciscana</name>
    <name type="common">Brine shrimp</name>
    <name type="synonym">Artemia sanfranciscana</name>
    <dbReference type="NCBI Taxonomy" id="6661"/>
    <lineage>
        <taxon>Eukaryota</taxon>
        <taxon>Metazoa</taxon>
        <taxon>Ecdysozoa</taxon>
        <taxon>Arthropoda</taxon>
        <taxon>Crustacea</taxon>
        <taxon>Branchiopoda</taxon>
        <taxon>Anostraca</taxon>
        <taxon>Artemiidae</taxon>
        <taxon>Artemia</taxon>
    </lineage>
</organism>
<evidence type="ECO:0000313" key="1">
    <source>
        <dbReference type="EMBL" id="KAK2725528.1"/>
    </source>
</evidence>
<evidence type="ECO:0000313" key="2">
    <source>
        <dbReference type="Proteomes" id="UP001187531"/>
    </source>
</evidence>
<accession>A0AA88IAB4</accession>